<reference evidence="2" key="1">
    <citation type="journal article" date="2013" name="Environ. Microbiol.">
        <title>Seasonally variable intestinal metagenomes of the red palm weevil (Rhynchophorus ferrugineus).</title>
        <authorList>
            <person name="Jia S."/>
            <person name="Zhang X."/>
            <person name="Zhang G."/>
            <person name="Yin A."/>
            <person name="Zhang S."/>
            <person name="Li F."/>
            <person name="Wang L."/>
            <person name="Zhao D."/>
            <person name="Yun Q."/>
            <person name="Tala"/>
            <person name="Wang J."/>
            <person name="Sun G."/>
            <person name="Baabdullah M."/>
            <person name="Yu X."/>
            <person name="Hu S."/>
            <person name="Al-Mssallem I.S."/>
            <person name="Yu J."/>
        </authorList>
    </citation>
    <scope>NUCLEOTIDE SEQUENCE</scope>
</reference>
<organism evidence="2">
    <name type="scientific">uncultured Clavibacter sp</name>
    <dbReference type="NCBI Taxonomy" id="378178"/>
    <lineage>
        <taxon>Bacteria</taxon>
        <taxon>Bacillati</taxon>
        <taxon>Actinomycetota</taxon>
        <taxon>Actinomycetes</taxon>
        <taxon>Micrococcales</taxon>
        <taxon>Microbacteriaceae</taxon>
        <taxon>Clavibacter</taxon>
        <taxon>environmental samples</taxon>
    </lineage>
</organism>
<dbReference type="InterPro" id="IPR013780">
    <property type="entry name" value="Glyco_hydro_b"/>
</dbReference>
<proteinExistence type="predicted"/>
<name>A0A060CFN8_9MICO</name>
<dbReference type="AlphaFoldDB" id="A0A060CFN8"/>
<sequence>MVGFLRSTPGGGTGYADRPDSVLCVYNFAATPVTVHVEDAELSNCRLHDLFGGETFPSPDTDGRLELTM</sequence>
<dbReference type="Pfam" id="PF16657">
    <property type="entry name" value="Malt_amylase_C"/>
    <property type="match status" value="1"/>
</dbReference>
<feature type="domain" description="Maltogenic amylase-like C-terminal" evidence="1">
    <location>
        <begin position="4"/>
        <end position="67"/>
    </location>
</feature>
<evidence type="ECO:0000313" key="2">
    <source>
        <dbReference type="EMBL" id="AIA91576.1"/>
    </source>
</evidence>
<dbReference type="SUPFAM" id="SSF51011">
    <property type="entry name" value="Glycosyl hydrolase domain"/>
    <property type="match status" value="1"/>
</dbReference>
<dbReference type="Gene3D" id="2.60.40.1180">
    <property type="entry name" value="Golgi alpha-mannosidase II"/>
    <property type="match status" value="1"/>
</dbReference>
<evidence type="ECO:0000259" key="1">
    <source>
        <dbReference type="Pfam" id="PF16657"/>
    </source>
</evidence>
<dbReference type="EMBL" id="KF124261">
    <property type="protein sequence ID" value="AIA91576.1"/>
    <property type="molecule type" value="Genomic_DNA"/>
</dbReference>
<protein>
    <submittedName>
        <fullName evidence="2">CAZy families GH13 protein</fullName>
    </submittedName>
</protein>
<dbReference type="InterPro" id="IPR032091">
    <property type="entry name" value="Malt_amylase-like_C"/>
</dbReference>
<accession>A0A060CFN8</accession>
<feature type="non-terminal residue" evidence="2">
    <location>
        <position position="69"/>
    </location>
</feature>